<keyword evidence="2 8" id="KW-0597">Phosphoprotein</keyword>
<dbReference type="STRING" id="1121421.SAMN02745123_01266"/>
<evidence type="ECO:0000256" key="7">
    <source>
        <dbReference type="ARBA" id="ARBA00024867"/>
    </source>
</evidence>
<dbReference type="InterPro" id="IPR011006">
    <property type="entry name" value="CheY-like_superfamily"/>
</dbReference>
<dbReference type="InterPro" id="IPR036388">
    <property type="entry name" value="WH-like_DNA-bd_sf"/>
</dbReference>
<dbReference type="PROSITE" id="PS50110">
    <property type="entry name" value="RESPONSE_REGULATORY"/>
    <property type="match status" value="1"/>
</dbReference>
<dbReference type="InterPro" id="IPR001789">
    <property type="entry name" value="Sig_transdc_resp-reg_receiver"/>
</dbReference>
<dbReference type="AlphaFoldDB" id="A0A1M6QXL8"/>
<dbReference type="EMBL" id="FRAR01000009">
    <property type="protein sequence ID" value="SHK24945.1"/>
    <property type="molecule type" value="Genomic_DNA"/>
</dbReference>
<sequence length="232" mass="26452">MSKILVIDDESNITELIKYTLEKDNHEVIVAFDGEEGLQLAQLEAPDLIILDIMLPKLDGLEVCRRLRSQQPTTVVPILMVSARGETIDNILGLEMGADDYIAKPFSTRELAARVKANLRRLRYADANKVVDSTRKVSVRDVVLDLDKYEVTVAGQLVSFTPKEFKLLKILITHPGKVFTRDVLLDRVWGFEYHNDSRTVDVHIRYIRQKIEKDPAVPKYIITVRGVGYKFD</sequence>
<dbReference type="GO" id="GO:0000156">
    <property type="term" value="F:phosphorelay response regulator activity"/>
    <property type="evidence" value="ECO:0007669"/>
    <property type="project" value="TreeGrafter"/>
</dbReference>
<dbReference type="SMART" id="SM00448">
    <property type="entry name" value="REC"/>
    <property type="match status" value="1"/>
</dbReference>
<dbReference type="Gene3D" id="3.40.50.2300">
    <property type="match status" value="1"/>
</dbReference>
<protein>
    <recommendedName>
        <fullName evidence="1">Stage 0 sporulation protein A homolog</fullName>
    </recommendedName>
</protein>
<keyword evidence="5 9" id="KW-0238">DNA-binding</keyword>
<dbReference type="GO" id="GO:0000976">
    <property type="term" value="F:transcription cis-regulatory region binding"/>
    <property type="evidence" value="ECO:0007669"/>
    <property type="project" value="TreeGrafter"/>
</dbReference>
<keyword evidence="13" id="KW-1185">Reference proteome</keyword>
<evidence type="ECO:0000259" key="11">
    <source>
        <dbReference type="PROSITE" id="PS51755"/>
    </source>
</evidence>
<dbReference type="OrthoDB" id="9790454at2"/>
<evidence type="ECO:0000256" key="2">
    <source>
        <dbReference type="ARBA" id="ARBA00022553"/>
    </source>
</evidence>
<feature type="DNA-binding region" description="OmpR/PhoB-type" evidence="9">
    <location>
        <begin position="134"/>
        <end position="232"/>
    </location>
</feature>
<accession>A0A1M6QXL8</accession>
<keyword evidence="4" id="KW-0805">Transcription regulation</keyword>
<feature type="modified residue" description="4-aspartylphosphate" evidence="8">
    <location>
        <position position="52"/>
    </location>
</feature>
<reference evidence="13" key="1">
    <citation type="submission" date="2016-11" db="EMBL/GenBank/DDBJ databases">
        <authorList>
            <person name="Varghese N."/>
            <person name="Submissions S."/>
        </authorList>
    </citation>
    <scope>NUCLEOTIDE SEQUENCE [LARGE SCALE GENOMIC DNA]</scope>
    <source>
        <strain evidence="13">DSM 10349</strain>
    </source>
</reference>
<evidence type="ECO:0000256" key="8">
    <source>
        <dbReference type="PROSITE-ProRule" id="PRU00169"/>
    </source>
</evidence>
<dbReference type="FunFam" id="1.10.10.10:FF:000018">
    <property type="entry name" value="DNA-binding response regulator ResD"/>
    <property type="match status" value="1"/>
</dbReference>
<dbReference type="CDD" id="cd00383">
    <property type="entry name" value="trans_reg_C"/>
    <property type="match status" value="1"/>
</dbReference>
<keyword evidence="3" id="KW-0902">Two-component regulatory system</keyword>
<dbReference type="GO" id="GO:0006355">
    <property type="term" value="P:regulation of DNA-templated transcription"/>
    <property type="evidence" value="ECO:0007669"/>
    <property type="project" value="InterPro"/>
</dbReference>
<evidence type="ECO:0000313" key="12">
    <source>
        <dbReference type="EMBL" id="SHK24945.1"/>
    </source>
</evidence>
<dbReference type="Proteomes" id="UP000183997">
    <property type="component" value="Unassembled WGS sequence"/>
</dbReference>
<name>A0A1M6QXL8_9FIRM</name>
<evidence type="ECO:0000256" key="5">
    <source>
        <dbReference type="ARBA" id="ARBA00023125"/>
    </source>
</evidence>
<evidence type="ECO:0000313" key="13">
    <source>
        <dbReference type="Proteomes" id="UP000183997"/>
    </source>
</evidence>
<dbReference type="Gene3D" id="6.10.250.690">
    <property type="match status" value="1"/>
</dbReference>
<dbReference type="Pfam" id="PF00486">
    <property type="entry name" value="Trans_reg_C"/>
    <property type="match status" value="1"/>
</dbReference>
<dbReference type="SMART" id="SM00862">
    <property type="entry name" value="Trans_reg_C"/>
    <property type="match status" value="1"/>
</dbReference>
<feature type="domain" description="Response regulatory" evidence="10">
    <location>
        <begin position="3"/>
        <end position="119"/>
    </location>
</feature>
<comment type="function">
    <text evidence="7">May play the central regulatory role in sporulation. It may be an element of the effector pathway responsible for the activation of sporulation genes in response to nutritional stress. Spo0A may act in concert with spo0H (a sigma factor) to control the expression of some genes that are critical to the sporulation process.</text>
</comment>
<dbReference type="InterPro" id="IPR001867">
    <property type="entry name" value="OmpR/PhoB-type_DNA-bd"/>
</dbReference>
<dbReference type="Pfam" id="PF00072">
    <property type="entry name" value="Response_reg"/>
    <property type="match status" value="1"/>
</dbReference>
<evidence type="ECO:0000256" key="3">
    <source>
        <dbReference type="ARBA" id="ARBA00023012"/>
    </source>
</evidence>
<dbReference type="SUPFAM" id="SSF46894">
    <property type="entry name" value="C-terminal effector domain of the bipartite response regulators"/>
    <property type="match status" value="1"/>
</dbReference>
<evidence type="ECO:0000256" key="1">
    <source>
        <dbReference type="ARBA" id="ARBA00018672"/>
    </source>
</evidence>
<keyword evidence="6" id="KW-0804">Transcription</keyword>
<dbReference type="Gene3D" id="1.10.10.10">
    <property type="entry name" value="Winged helix-like DNA-binding domain superfamily/Winged helix DNA-binding domain"/>
    <property type="match status" value="1"/>
</dbReference>
<evidence type="ECO:0000256" key="9">
    <source>
        <dbReference type="PROSITE-ProRule" id="PRU01091"/>
    </source>
</evidence>
<dbReference type="FunFam" id="3.40.50.2300:FF:000001">
    <property type="entry name" value="DNA-binding response regulator PhoB"/>
    <property type="match status" value="1"/>
</dbReference>
<dbReference type="SUPFAM" id="SSF52172">
    <property type="entry name" value="CheY-like"/>
    <property type="match status" value="1"/>
</dbReference>
<dbReference type="GO" id="GO:0005829">
    <property type="term" value="C:cytosol"/>
    <property type="evidence" value="ECO:0007669"/>
    <property type="project" value="TreeGrafter"/>
</dbReference>
<dbReference type="InterPro" id="IPR016032">
    <property type="entry name" value="Sig_transdc_resp-reg_C-effctor"/>
</dbReference>
<gene>
    <name evidence="12" type="ORF">SAMN02745123_01266</name>
</gene>
<dbReference type="PROSITE" id="PS51755">
    <property type="entry name" value="OMPR_PHOB"/>
    <property type="match status" value="1"/>
</dbReference>
<organism evidence="12 13">
    <name type="scientific">Desulforamulus aeronauticus DSM 10349</name>
    <dbReference type="NCBI Taxonomy" id="1121421"/>
    <lineage>
        <taxon>Bacteria</taxon>
        <taxon>Bacillati</taxon>
        <taxon>Bacillota</taxon>
        <taxon>Clostridia</taxon>
        <taxon>Eubacteriales</taxon>
        <taxon>Peptococcaceae</taxon>
        <taxon>Desulforamulus</taxon>
    </lineage>
</organism>
<proteinExistence type="predicted"/>
<evidence type="ECO:0000256" key="6">
    <source>
        <dbReference type="ARBA" id="ARBA00023163"/>
    </source>
</evidence>
<dbReference type="InterPro" id="IPR039420">
    <property type="entry name" value="WalR-like"/>
</dbReference>
<feature type="domain" description="OmpR/PhoB-type" evidence="11">
    <location>
        <begin position="134"/>
        <end position="232"/>
    </location>
</feature>
<dbReference type="PANTHER" id="PTHR48111">
    <property type="entry name" value="REGULATOR OF RPOS"/>
    <property type="match status" value="1"/>
</dbReference>
<dbReference type="PANTHER" id="PTHR48111:SF40">
    <property type="entry name" value="PHOSPHATE REGULON TRANSCRIPTIONAL REGULATORY PROTEIN PHOB"/>
    <property type="match status" value="1"/>
</dbReference>
<dbReference type="GO" id="GO:0032993">
    <property type="term" value="C:protein-DNA complex"/>
    <property type="evidence" value="ECO:0007669"/>
    <property type="project" value="TreeGrafter"/>
</dbReference>
<evidence type="ECO:0000259" key="10">
    <source>
        <dbReference type="PROSITE" id="PS50110"/>
    </source>
</evidence>
<dbReference type="RefSeq" id="WP_072911954.1">
    <property type="nucleotide sequence ID" value="NZ_FRAR01000009.1"/>
</dbReference>
<evidence type="ECO:0000256" key="4">
    <source>
        <dbReference type="ARBA" id="ARBA00023015"/>
    </source>
</evidence>